<dbReference type="InterPro" id="IPR040570">
    <property type="entry name" value="LAL_C2"/>
</dbReference>
<dbReference type="InterPro" id="IPR013815">
    <property type="entry name" value="ATP_grasp_subdomain_1"/>
</dbReference>
<dbReference type="InterPro" id="IPR011761">
    <property type="entry name" value="ATP-grasp"/>
</dbReference>
<accession>A0ABS6ZA82</accession>
<keyword evidence="3 4" id="KW-0067">ATP-binding</keyword>
<keyword evidence="2 4" id="KW-0547">Nucleotide-binding</keyword>
<evidence type="ECO:0000256" key="3">
    <source>
        <dbReference type="ARBA" id="ARBA00022840"/>
    </source>
</evidence>
<dbReference type="Gene3D" id="3.30.470.20">
    <property type="entry name" value="ATP-grasp fold, B domain"/>
    <property type="match status" value="2"/>
</dbReference>
<evidence type="ECO:0000259" key="5">
    <source>
        <dbReference type="PROSITE" id="PS50975"/>
    </source>
</evidence>
<dbReference type="RefSeq" id="WP_219669436.1">
    <property type="nucleotide sequence ID" value="NZ_WTFF01000183.1"/>
</dbReference>
<dbReference type="EMBL" id="WTFF01000183">
    <property type="protein sequence ID" value="MBW5484679.1"/>
    <property type="molecule type" value="Genomic_DNA"/>
</dbReference>
<comment type="caution">
    <text evidence="6">The sequence shown here is derived from an EMBL/GenBank/DDBJ whole genome shotgun (WGS) entry which is preliminary data.</text>
</comment>
<dbReference type="SMART" id="SM01209">
    <property type="entry name" value="GARS_A"/>
    <property type="match status" value="1"/>
</dbReference>
<reference evidence="6 7" key="1">
    <citation type="submission" date="2019-12" db="EMBL/GenBank/DDBJ databases">
        <title>Genome sequence of Streptomyces bambusae.</title>
        <authorList>
            <person name="Bansal K."/>
            <person name="Choksket S."/>
            <person name="Korpole S."/>
            <person name="Patil P.B."/>
        </authorList>
    </citation>
    <scope>NUCLEOTIDE SEQUENCE [LARGE SCALE GENOMIC DNA]</scope>
    <source>
        <strain evidence="6 7">SK60</strain>
    </source>
</reference>
<dbReference type="Pfam" id="PF18603">
    <property type="entry name" value="LAL_C2"/>
    <property type="match status" value="2"/>
</dbReference>
<sequence length="842" mass="89912">MTQNNRILMVQPYRQLAEKATAAGFEVYAIWDPARQTRAYLRDVARHCVRLRLVDFADEAALRALVRETATAHDVAHVLHLGQESTMLPVAEEAQALGLAVNPPEAVHRLNDKAALRALLAEHGLSPVRTRVAATPADVPAVVAEFGYPAIVKPTSLAGSTGVRLVSGPEGAEDWTAEAGALGYAGQVLVEEYLRGPEFSVETVSAGGRHEVIGITAKKVTPAPLFVETGQFFPAPLAPADADAMAGLVRALLDAAGHRFGPAHTEIVLTADGPRVVESQARLGGDRIPHLIRIATGFDIEAAVFEALAGRPFTPAPARRAAAISYFALEPGPAPVTGVEGLDAIRALGHVHDLHFPYGIGDQLPVTVNSASRHGFVIVEGDDVEQAAKNADEAKALLRVNRGSDLVNAVTATATAPMDPERTLLLLGHLTEPVRLAKSLGLNVILVQHKDKFDPEQAQLADVTFVADFTDWTVVEPLVRAAHQVWGFAAALSLTEPGLEVAGRINDLFGLGGTGYRAAHLLRDKLAMRRHLAAVAPRFAIGAAPLEGPADIEAFAAQHGWPVVVKPVDLTAGFGIFKAEGPQDADAVWERITAVRDQGMDRGSTLYRVADFLLEEYIPGPEFSVESFSFAGRHVVVAITEKLVDETHFAELGHALPARLDPADEQRVEEAVAAFLDAVGVQDGPAHTELRLSPRGPLIIEGHNRNGGGRIQELVEAAYGFDLVHYSLAWPFRLVEPLTERPRAFAAGCARAVLAGPGTVEAVEGAAQLRAHKAVLAVDLAARPGSVVRRTRDNWDRLGLVAVTASDTDEAVRLCEELVATHLVIRVAEHPEDHHIEGEGTA</sequence>
<evidence type="ECO:0000256" key="2">
    <source>
        <dbReference type="ARBA" id="ARBA00022741"/>
    </source>
</evidence>
<evidence type="ECO:0000313" key="6">
    <source>
        <dbReference type="EMBL" id="MBW5484679.1"/>
    </source>
</evidence>
<dbReference type="Gene3D" id="3.30.1490.20">
    <property type="entry name" value="ATP-grasp fold, A domain"/>
    <property type="match status" value="1"/>
</dbReference>
<dbReference type="PANTHER" id="PTHR43585:SF2">
    <property type="entry name" value="ATP-GRASP ENZYME FSQD"/>
    <property type="match status" value="1"/>
</dbReference>
<keyword evidence="1" id="KW-0436">Ligase</keyword>
<evidence type="ECO:0000313" key="7">
    <source>
        <dbReference type="Proteomes" id="UP000812013"/>
    </source>
</evidence>
<name>A0ABS6ZA82_9ACTN</name>
<proteinExistence type="predicted"/>
<protein>
    <submittedName>
        <fullName evidence="6">ATP-grasp domain-containing protein</fullName>
    </submittedName>
</protein>
<keyword evidence="7" id="KW-1185">Reference proteome</keyword>
<dbReference type="SUPFAM" id="SSF56059">
    <property type="entry name" value="Glutathione synthetase ATP-binding domain-like"/>
    <property type="match status" value="2"/>
</dbReference>
<feature type="domain" description="ATP-grasp" evidence="5">
    <location>
        <begin position="117"/>
        <end position="309"/>
    </location>
</feature>
<evidence type="ECO:0000256" key="4">
    <source>
        <dbReference type="PROSITE-ProRule" id="PRU00409"/>
    </source>
</evidence>
<dbReference type="PANTHER" id="PTHR43585">
    <property type="entry name" value="FUMIPYRROLE BIOSYNTHESIS PROTEIN C"/>
    <property type="match status" value="1"/>
</dbReference>
<evidence type="ECO:0000256" key="1">
    <source>
        <dbReference type="ARBA" id="ARBA00022598"/>
    </source>
</evidence>
<dbReference type="Gene3D" id="3.40.50.20">
    <property type="match status" value="1"/>
</dbReference>
<dbReference type="Pfam" id="PF13535">
    <property type="entry name" value="ATP-grasp_4"/>
    <property type="match status" value="2"/>
</dbReference>
<organism evidence="6 7">
    <name type="scientific">Streptomyces bambusae</name>
    <dbReference type="NCBI Taxonomy" id="1550616"/>
    <lineage>
        <taxon>Bacteria</taxon>
        <taxon>Bacillati</taxon>
        <taxon>Actinomycetota</taxon>
        <taxon>Actinomycetes</taxon>
        <taxon>Kitasatosporales</taxon>
        <taxon>Streptomycetaceae</taxon>
        <taxon>Streptomyces</taxon>
    </lineage>
</organism>
<feature type="domain" description="ATP-grasp" evidence="5">
    <location>
        <begin position="525"/>
        <end position="732"/>
    </location>
</feature>
<gene>
    <name evidence="6" type="ORF">GPJ59_23065</name>
</gene>
<dbReference type="InterPro" id="IPR052032">
    <property type="entry name" value="ATP-dep_AA_Ligase"/>
</dbReference>
<dbReference type="PROSITE" id="PS50975">
    <property type="entry name" value="ATP_GRASP"/>
    <property type="match status" value="2"/>
</dbReference>
<dbReference type="Proteomes" id="UP000812013">
    <property type="component" value="Unassembled WGS sequence"/>
</dbReference>